<comment type="caution">
    <text evidence="1">The sequence shown here is derived from an EMBL/GenBank/DDBJ whole genome shotgun (WGS) entry which is preliminary data.</text>
</comment>
<reference evidence="1 2" key="1">
    <citation type="journal article" date="2021" name="Elife">
        <title>Chloroplast acquisition without the gene transfer in kleptoplastic sea slugs, Plakobranchus ocellatus.</title>
        <authorList>
            <person name="Maeda T."/>
            <person name="Takahashi S."/>
            <person name="Yoshida T."/>
            <person name="Shimamura S."/>
            <person name="Takaki Y."/>
            <person name="Nagai Y."/>
            <person name="Toyoda A."/>
            <person name="Suzuki Y."/>
            <person name="Arimoto A."/>
            <person name="Ishii H."/>
            <person name="Satoh N."/>
            <person name="Nishiyama T."/>
            <person name="Hasebe M."/>
            <person name="Maruyama T."/>
            <person name="Minagawa J."/>
            <person name="Obokata J."/>
            <person name="Shigenobu S."/>
        </authorList>
    </citation>
    <scope>NUCLEOTIDE SEQUENCE [LARGE SCALE GENOMIC DNA]</scope>
</reference>
<sequence>MLWVISEFRPSSIVNSLEVFLVVVFLIASPQQGDLGLSGPLSGQGAGGGARTRHRWVPENLRANLLSTVPPMPMAHPNAMTREEQVEAYFRVSSLTPPRYHLHLQQLGSSNIDQSYKSLQFTR</sequence>
<organism evidence="1 2">
    <name type="scientific">Plakobranchus ocellatus</name>
    <dbReference type="NCBI Taxonomy" id="259542"/>
    <lineage>
        <taxon>Eukaryota</taxon>
        <taxon>Metazoa</taxon>
        <taxon>Spiralia</taxon>
        <taxon>Lophotrochozoa</taxon>
        <taxon>Mollusca</taxon>
        <taxon>Gastropoda</taxon>
        <taxon>Heterobranchia</taxon>
        <taxon>Euthyneura</taxon>
        <taxon>Panpulmonata</taxon>
        <taxon>Sacoglossa</taxon>
        <taxon>Placobranchoidea</taxon>
        <taxon>Plakobranchidae</taxon>
        <taxon>Plakobranchus</taxon>
    </lineage>
</organism>
<dbReference type="AlphaFoldDB" id="A0AAV3ZN63"/>
<evidence type="ECO:0000313" key="2">
    <source>
        <dbReference type="Proteomes" id="UP000735302"/>
    </source>
</evidence>
<accession>A0AAV3ZN63</accession>
<proteinExistence type="predicted"/>
<protein>
    <submittedName>
        <fullName evidence="1">Uncharacterized protein</fullName>
    </submittedName>
</protein>
<name>A0AAV3ZN63_9GAST</name>
<gene>
    <name evidence="1" type="ORF">PoB_002277800</name>
</gene>
<evidence type="ECO:0000313" key="1">
    <source>
        <dbReference type="EMBL" id="GFN96272.1"/>
    </source>
</evidence>
<dbReference type="Proteomes" id="UP000735302">
    <property type="component" value="Unassembled WGS sequence"/>
</dbReference>
<dbReference type="EMBL" id="BLXT01002664">
    <property type="protein sequence ID" value="GFN96272.1"/>
    <property type="molecule type" value="Genomic_DNA"/>
</dbReference>
<keyword evidence="2" id="KW-1185">Reference proteome</keyword>